<keyword evidence="2" id="KW-0472">Membrane</keyword>
<evidence type="ECO:0000256" key="4">
    <source>
        <dbReference type="ARBA" id="ARBA00046271"/>
    </source>
</evidence>
<dbReference type="EMBL" id="JAVHNQ010000004">
    <property type="protein sequence ID" value="KAK6350063.1"/>
    <property type="molecule type" value="Genomic_DNA"/>
</dbReference>
<organism evidence="6 7">
    <name type="scientific">Orbilia brochopaga</name>
    <dbReference type="NCBI Taxonomy" id="3140254"/>
    <lineage>
        <taxon>Eukaryota</taxon>
        <taxon>Fungi</taxon>
        <taxon>Dikarya</taxon>
        <taxon>Ascomycota</taxon>
        <taxon>Pezizomycotina</taxon>
        <taxon>Orbiliomycetes</taxon>
        <taxon>Orbiliales</taxon>
        <taxon>Orbiliaceae</taxon>
        <taxon>Orbilia</taxon>
    </lineage>
</organism>
<dbReference type="Pfam" id="PF05648">
    <property type="entry name" value="PEX11"/>
    <property type="match status" value="1"/>
</dbReference>
<evidence type="ECO:0000256" key="3">
    <source>
        <dbReference type="ARBA" id="ARBA00023140"/>
    </source>
</evidence>
<protein>
    <submittedName>
        <fullName evidence="6">Uncharacterized protein</fullName>
    </submittedName>
</protein>
<evidence type="ECO:0000313" key="7">
    <source>
        <dbReference type="Proteomes" id="UP001375240"/>
    </source>
</evidence>
<gene>
    <name evidence="6" type="ORF">TWF696_006311</name>
</gene>
<dbReference type="PANTHER" id="PTHR12652:SF25">
    <property type="entry name" value="MICROBODY (PEROXISOME) PROLIFERATION PROTEIN PEROXIN 11C (EUROFUNG)"/>
    <property type="match status" value="1"/>
</dbReference>
<keyword evidence="1" id="KW-0962">Peroxisome biogenesis</keyword>
<dbReference type="Proteomes" id="UP001375240">
    <property type="component" value="Unassembled WGS sequence"/>
</dbReference>
<sequence>MDGGPGFEGVPMQGADPYGNVNANNGEDSKHSSPYPVASHHKRPSRPQSDLARWFHFILRHRKGRDNLAHANRILSSTSGTDKLLMLAGYTLLALTSALERVNGPAPSPSALLKATTIPIPPFPAIRSLETRLKNLSALISDFRIFSRLWGLFGIAEWAAQVYESPPKDQQLRQIAYAQVIVNIIYQSLENVAYLSQHRILRYPNAVQNKLWAWSCRFWAAHVALDFCRLWRIRMLRHNYKGVTDAEDHEWWRQISSNLCWAPLTIHWSVENGGLLDGFTTGCLGTAAGILSVQHVWRQTA</sequence>
<evidence type="ECO:0000313" key="6">
    <source>
        <dbReference type="EMBL" id="KAK6350063.1"/>
    </source>
</evidence>
<reference evidence="6 7" key="1">
    <citation type="submission" date="2019-10" db="EMBL/GenBank/DDBJ databases">
        <authorList>
            <person name="Palmer J.M."/>
        </authorList>
    </citation>
    <scope>NUCLEOTIDE SEQUENCE [LARGE SCALE GENOMIC DNA]</scope>
    <source>
        <strain evidence="6 7">TWF696</strain>
    </source>
</reference>
<evidence type="ECO:0000256" key="1">
    <source>
        <dbReference type="ARBA" id="ARBA00022593"/>
    </source>
</evidence>
<keyword evidence="3" id="KW-0576">Peroxisome</keyword>
<feature type="region of interest" description="Disordered" evidence="5">
    <location>
        <begin position="1"/>
        <end position="47"/>
    </location>
</feature>
<dbReference type="PANTHER" id="PTHR12652">
    <property type="entry name" value="PEROXISOMAL BIOGENESIS FACTOR 11"/>
    <property type="match status" value="1"/>
</dbReference>
<evidence type="ECO:0000256" key="5">
    <source>
        <dbReference type="SAM" id="MobiDB-lite"/>
    </source>
</evidence>
<dbReference type="AlphaFoldDB" id="A0AAV9UWG8"/>
<comment type="subcellular location">
    <subcellularLocation>
        <location evidence="4">Peroxisome membrane</location>
    </subcellularLocation>
</comment>
<comment type="caution">
    <text evidence="6">The sequence shown here is derived from an EMBL/GenBank/DDBJ whole genome shotgun (WGS) entry which is preliminary data.</text>
</comment>
<accession>A0AAV9UWG8</accession>
<dbReference type="GO" id="GO:0005778">
    <property type="term" value="C:peroxisomal membrane"/>
    <property type="evidence" value="ECO:0007669"/>
    <property type="project" value="UniProtKB-SubCell"/>
</dbReference>
<keyword evidence="7" id="KW-1185">Reference proteome</keyword>
<name>A0AAV9UWG8_9PEZI</name>
<evidence type="ECO:0000256" key="2">
    <source>
        <dbReference type="ARBA" id="ARBA00023136"/>
    </source>
</evidence>
<dbReference type="GO" id="GO:0016559">
    <property type="term" value="P:peroxisome fission"/>
    <property type="evidence" value="ECO:0007669"/>
    <property type="project" value="InterPro"/>
</dbReference>
<dbReference type="InterPro" id="IPR008733">
    <property type="entry name" value="PEX11"/>
</dbReference>
<proteinExistence type="predicted"/>